<reference evidence="4 5" key="1">
    <citation type="submission" date="2019-03" db="EMBL/GenBank/DDBJ databases">
        <title>Genomic Encyclopedia of Type Strains, Phase III (KMG-III): the genomes of soil and plant-associated and newly described type strains.</title>
        <authorList>
            <person name="Whitman W."/>
        </authorList>
    </citation>
    <scope>NUCLEOTIDE SEQUENCE [LARGE SCALE GENOMIC DNA]</scope>
    <source>
        <strain evidence="4 5">CGMCC 1.12801</strain>
    </source>
</reference>
<keyword evidence="5" id="KW-1185">Reference proteome</keyword>
<evidence type="ECO:0000313" key="5">
    <source>
        <dbReference type="Proteomes" id="UP000294752"/>
    </source>
</evidence>
<dbReference type="CDD" id="cd07341">
    <property type="entry name" value="M56_BlaR1_MecR1_like"/>
    <property type="match status" value="1"/>
</dbReference>
<feature type="transmembrane region" description="Helical" evidence="2">
    <location>
        <begin position="311"/>
        <end position="329"/>
    </location>
</feature>
<evidence type="ECO:0000259" key="3">
    <source>
        <dbReference type="Pfam" id="PF05569"/>
    </source>
</evidence>
<feature type="compositionally biased region" description="Basic and acidic residues" evidence="1">
    <location>
        <begin position="383"/>
        <end position="403"/>
    </location>
</feature>
<feature type="region of interest" description="Disordered" evidence="1">
    <location>
        <begin position="602"/>
        <end position="622"/>
    </location>
</feature>
<feature type="domain" description="Peptidase M56" evidence="3">
    <location>
        <begin position="34"/>
        <end position="297"/>
    </location>
</feature>
<keyword evidence="2" id="KW-1133">Transmembrane helix</keyword>
<evidence type="ECO:0000256" key="2">
    <source>
        <dbReference type="SAM" id="Phobius"/>
    </source>
</evidence>
<dbReference type="AlphaFoldDB" id="A0A4R7D2H5"/>
<dbReference type="InterPro" id="IPR008756">
    <property type="entry name" value="Peptidase_M56"/>
</dbReference>
<protein>
    <submittedName>
        <fullName evidence="4">Beta-lactamase regulating signal transducer with metallopeptidase domain</fullName>
    </submittedName>
</protein>
<dbReference type="Pfam" id="PF05569">
    <property type="entry name" value="Peptidase_M56"/>
    <property type="match status" value="1"/>
</dbReference>
<gene>
    <name evidence="4" type="ORF">B0I21_103482</name>
</gene>
<feature type="compositionally biased region" description="Polar residues" evidence="1">
    <location>
        <begin position="404"/>
        <end position="414"/>
    </location>
</feature>
<dbReference type="OrthoDB" id="15218at2"/>
<sequence>MNGLFQNITHALGWSIVHSLWQGILIYGILCTVYMVLPKMSSRNKYALAVSSQLLIFLAFAATLIHYLDFTFRATTPVAELGDSVALFIQNDANSFLNRLEPLFPWFSSIYVVGLFVQLIIFTNSFAKLHYLKTRGLDEVPVVWQDTFASLCGKLKLQQSIRLYLSEKVDVPLTLGHLKPIILFPIAYANNLDLKQVESILIHELAHIKRHDYLFNLLKVFVETAMFFNPFVWLLSKHIETEREHACDDIVVEWVPSPIAYAQALMSVELLRGTASPNYTMAATGNHKNHLLHRIQRITKMEKNYINVKQHLFALLLSVIALGTIAWIAPQESKSNQDPSQLLVSNHHTNKGVLSEQEALSAESARDTVKGSLKTNEQSVDSSRTRVSDPDGMHHPETKDWDKNTTALQDRQPSPLSKEQIVLIEANAKRIEDYYNSTEWKSHIAKIEENAKRVEDYYNSPEWKQHIAKIEENAKRVEDYYKSAEWKQHIAKIEENAKRVEDYYKSPAWKQHIAKIEEHTKKIEAQYNSPEWKAKIAEVVKNSKKLEDYYNSPEWKAQIAKIEETAQKHTAYYNSPEWKEKIQKIEENAKKLTEYYNSPEWKERNEKHLKFEEPATPKELSK</sequence>
<proteinExistence type="predicted"/>
<feature type="transmembrane region" description="Helical" evidence="2">
    <location>
        <begin position="20"/>
        <end position="37"/>
    </location>
</feature>
<dbReference type="EMBL" id="SNZV01000003">
    <property type="protein sequence ID" value="TDS14980.1"/>
    <property type="molecule type" value="Genomic_DNA"/>
</dbReference>
<comment type="caution">
    <text evidence="4">The sequence shown here is derived from an EMBL/GenBank/DDBJ whole genome shotgun (WGS) entry which is preliminary data.</text>
</comment>
<keyword evidence="2" id="KW-0472">Membrane</keyword>
<keyword evidence="2" id="KW-0812">Transmembrane</keyword>
<feature type="transmembrane region" description="Helical" evidence="2">
    <location>
        <begin position="46"/>
        <end position="68"/>
    </location>
</feature>
<dbReference type="Proteomes" id="UP000294752">
    <property type="component" value="Unassembled WGS sequence"/>
</dbReference>
<evidence type="ECO:0000256" key="1">
    <source>
        <dbReference type="SAM" id="MobiDB-lite"/>
    </source>
</evidence>
<evidence type="ECO:0000313" key="4">
    <source>
        <dbReference type="EMBL" id="TDS14980.1"/>
    </source>
</evidence>
<dbReference type="RefSeq" id="WP_133639988.1">
    <property type="nucleotide sequence ID" value="NZ_SNZV01000003.1"/>
</dbReference>
<accession>A0A4R7D2H5</accession>
<feature type="transmembrane region" description="Helical" evidence="2">
    <location>
        <begin position="103"/>
        <end position="127"/>
    </location>
</feature>
<feature type="region of interest" description="Disordered" evidence="1">
    <location>
        <begin position="356"/>
        <end position="414"/>
    </location>
</feature>
<organism evidence="4 5">
    <name type="scientific">Sphingobacterium paludis</name>
    <dbReference type="NCBI Taxonomy" id="1476465"/>
    <lineage>
        <taxon>Bacteria</taxon>
        <taxon>Pseudomonadati</taxon>
        <taxon>Bacteroidota</taxon>
        <taxon>Sphingobacteriia</taxon>
        <taxon>Sphingobacteriales</taxon>
        <taxon>Sphingobacteriaceae</taxon>
        <taxon>Sphingobacterium</taxon>
    </lineage>
</organism>
<dbReference type="InterPro" id="IPR052173">
    <property type="entry name" value="Beta-lactam_resp_regulator"/>
</dbReference>
<name>A0A4R7D2H5_9SPHI</name>
<feature type="compositionally biased region" description="Polar residues" evidence="1">
    <location>
        <begin position="373"/>
        <end position="382"/>
    </location>
</feature>
<dbReference type="PANTHER" id="PTHR34978:SF3">
    <property type="entry name" value="SLR0241 PROTEIN"/>
    <property type="match status" value="1"/>
</dbReference>
<dbReference type="PANTHER" id="PTHR34978">
    <property type="entry name" value="POSSIBLE SENSOR-TRANSDUCER PROTEIN BLAR"/>
    <property type="match status" value="1"/>
</dbReference>